<organism evidence="2 3">
    <name type="scientific">Mikania micrantha</name>
    <name type="common">bitter vine</name>
    <dbReference type="NCBI Taxonomy" id="192012"/>
    <lineage>
        <taxon>Eukaryota</taxon>
        <taxon>Viridiplantae</taxon>
        <taxon>Streptophyta</taxon>
        <taxon>Embryophyta</taxon>
        <taxon>Tracheophyta</taxon>
        <taxon>Spermatophyta</taxon>
        <taxon>Magnoliopsida</taxon>
        <taxon>eudicotyledons</taxon>
        <taxon>Gunneridae</taxon>
        <taxon>Pentapetalae</taxon>
        <taxon>asterids</taxon>
        <taxon>campanulids</taxon>
        <taxon>Asterales</taxon>
        <taxon>Asteraceae</taxon>
        <taxon>Asteroideae</taxon>
        <taxon>Heliantheae alliance</taxon>
        <taxon>Eupatorieae</taxon>
        <taxon>Mikania</taxon>
    </lineage>
</organism>
<evidence type="ECO:0000313" key="2">
    <source>
        <dbReference type="EMBL" id="KAD4585177.1"/>
    </source>
</evidence>
<dbReference type="Proteomes" id="UP000326396">
    <property type="component" value="Linkage Group LG2"/>
</dbReference>
<keyword evidence="3" id="KW-1185">Reference proteome</keyword>
<name>A0A5N6ND33_9ASTR</name>
<proteinExistence type="predicted"/>
<dbReference type="AlphaFoldDB" id="A0A5N6ND33"/>
<evidence type="ECO:0000256" key="1">
    <source>
        <dbReference type="SAM" id="MobiDB-lite"/>
    </source>
</evidence>
<comment type="caution">
    <text evidence="2">The sequence shown here is derived from an EMBL/GenBank/DDBJ whole genome shotgun (WGS) entry which is preliminary data.</text>
</comment>
<evidence type="ECO:0000313" key="3">
    <source>
        <dbReference type="Proteomes" id="UP000326396"/>
    </source>
</evidence>
<dbReference type="EMBL" id="SZYD01000012">
    <property type="protein sequence ID" value="KAD4585177.1"/>
    <property type="molecule type" value="Genomic_DNA"/>
</dbReference>
<gene>
    <name evidence="2" type="ORF">E3N88_22778</name>
</gene>
<accession>A0A5N6ND33</accession>
<reference evidence="2 3" key="1">
    <citation type="submission" date="2019-05" db="EMBL/GenBank/DDBJ databases">
        <title>Mikania micrantha, genome provides insights into the molecular mechanism of rapid growth.</title>
        <authorList>
            <person name="Liu B."/>
        </authorList>
    </citation>
    <scope>NUCLEOTIDE SEQUENCE [LARGE SCALE GENOMIC DNA]</scope>
    <source>
        <strain evidence="2">NLD-2019</strain>
        <tissue evidence="2">Leaf</tissue>
    </source>
</reference>
<sequence length="227" mass="24937">MMSIEELKWKTRSQDGLWKTMSSKQKNFTANLQSLVIVPSATDVCSRRQAGARTAQGRRRQEKAGRAVRDGAGAAGGWRCPPPPPPPALILSSGDTQPRPPTLPDSPRVHLSSYAHLSFLHLYQPFHTHIHVLVCVCCAPERPEQSHLRRPSASPGTLDNKHGVGIILWLKTVVASSEHEEDVSFLRRNPRQPTAVDCVAPGHGRRVVSLAATNHLMTPGRGGRRVR</sequence>
<protein>
    <submittedName>
        <fullName evidence="2">Uncharacterized protein</fullName>
    </submittedName>
</protein>
<feature type="region of interest" description="Disordered" evidence="1">
    <location>
        <begin position="48"/>
        <end position="105"/>
    </location>
</feature>